<dbReference type="Pfam" id="PF13489">
    <property type="entry name" value="Methyltransf_23"/>
    <property type="match status" value="1"/>
</dbReference>
<protein>
    <recommendedName>
        <fullName evidence="4">Methyltransferase domain-containing protein</fullName>
    </recommendedName>
</protein>
<feature type="compositionally biased region" description="Low complexity" evidence="1">
    <location>
        <begin position="34"/>
        <end position="109"/>
    </location>
</feature>
<evidence type="ECO:0008006" key="4">
    <source>
        <dbReference type="Google" id="ProtNLM"/>
    </source>
</evidence>
<name>W7I918_9PEZI</name>
<dbReference type="EMBL" id="KI966371">
    <property type="protein sequence ID" value="EWC48813.1"/>
    <property type="molecule type" value="Genomic_DNA"/>
</dbReference>
<evidence type="ECO:0000256" key="1">
    <source>
        <dbReference type="SAM" id="MobiDB-lite"/>
    </source>
</evidence>
<dbReference type="AlphaFoldDB" id="W7I918"/>
<dbReference type="Gene3D" id="3.40.50.150">
    <property type="entry name" value="Vaccinia Virus protein VP39"/>
    <property type="match status" value="1"/>
</dbReference>
<sequence>MESSTKDASAAPPQAAAPSGAAPPQAAPPPEAVPPQAAGPSGAGPSDAGPSGAADPPRAASPKVASPKAASPKAASPKAASPRPGSPMAIATSPSAASPSGSSPAGAAPVTTYVHPEVEAAHYSSNESAYSDSDLESFTTSLTSSVTNYQYENGRRYHAFRPGQYILPNDDQESDRLDLSHHLMTLALNGRLHASPLENPQKILDIGTGTGIWAIEMADAYPSAHVIGNDLSAIQPKWVPPNASFEIDDVESVWTHDANSFDLIYCRYMLGSIQNWKELFRQAFCALKPGAYLELLEPDSTLRCDDNSIPKDAPLQQWTDLFIGAADIFNRSVNLAPQYVQMMEEVGFVDIQENISKLPNSPWPKDKHLRDIGGYQMVNFLEALEGLSLRLFTNSHHMPVEQIQILLAKVRRDLRNKSIHTYFHLHSIVARKPLTE</sequence>
<accession>W7I918</accession>
<dbReference type="CDD" id="cd02440">
    <property type="entry name" value="AdoMet_MTases"/>
    <property type="match status" value="1"/>
</dbReference>
<dbReference type="OrthoDB" id="2013972at2759"/>
<proteinExistence type="predicted"/>
<organism evidence="2 3">
    <name type="scientific">Drechslerella stenobrocha 248</name>
    <dbReference type="NCBI Taxonomy" id="1043628"/>
    <lineage>
        <taxon>Eukaryota</taxon>
        <taxon>Fungi</taxon>
        <taxon>Dikarya</taxon>
        <taxon>Ascomycota</taxon>
        <taxon>Pezizomycotina</taxon>
        <taxon>Orbiliomycetes</taxon>
        <taxon>Orbiliales</taxon>
        <taxon>Orbiliaceae</taxon>
        <taxon>Drechslerella</taxon>
    </lineage>
</organism>
<feature type="region of interest" description="Disordered" evidence="1">
    <location>
        <begin position="1"/>
        <end position="109"/>
    </location>
</feature>
<dbReference type="InterPro" id="IPR029063">
    <property type="entry name" value="SAM-dependent_MTases_sf"/>
</dbReference>
<dbReference type="GO" id="GO:0008168">
    <property type="term" value="F:methyltransferase activity"/>
    <property type="evidence" value="ECO:0007669"/>
    <property type="project" value="TreeGrafter"/>
</dbReference>
<dbReference type="PANTHER" id="PTHR43591:SF10">
    <property type="entry name" value="ABC TRANSMEMBRANE TYPE-1 DOMAIN-CONTAINING PROTEIN-RELATED"/>
    <property type="match status" value="1"/>
</dbReference>
<evidence type="ECO:0000313" key="2">
    <source>
        <dbReference type="EMBL" id="EWC48813.1"/>
    </source>
</evidence>
<dbReference type="PANTHER" id="PTHR43591">
    <property type="entry name" value="METHYLTRANSFERASE"/>
    <property type="match status" value="1"/>
</dbReference>
<keyword evidence="3" id="KW-1185">Reference proteome</keyword>
<dbReference type="Proteomes" id="UP000024837">
    <property type="component" value="Unassembled WGS sequence"/>
</dbReference>
<gene>
    <name evidence="2" type="ORF">DRE_00118</name>
</gene>
<dbReference type="SUPFAM" id="SSF53335">
    <property type="entry name" value="S-adenosyl-L-methionine-dependent methyltransferases"/>
    <property type="match status" value="1"/>
</dbReference>
<dbReference type="HOGENOM" id="CLU_010595_7_2_1"/>
<evidence type="ECO:0000313" key="3">
    <source>
        <dbReference type="Proteomes" id="UP000024837"/>
    </source>
</evidence>
<feature type="compositionally biased region" description="Low complexity" evidence="1">
    <location>
        <begin position="8"/>
        <end position="24"/>
    </location>
</feature>
<reference evidence="2 3" key="1">
    <citation type="submission" date="2013-05" db="EMBL/GenBank/DDBJ databases">
        <title>Drechslerella stenobrocha genome reveals carnivorous origination and mechanical trapping mechanism of predatory fungi.</title>
        <authorList>
            <person name="Liu X."/>
            <person name="Zhang W."/>
            <person name="Liu K."/>
        </authorList>
    </citation>
    <scope>NUCLEOTIDE SEQUENCE [LARGE SCALE GENOMIC DNA]</scope>
    <source>
        <strain evidence="2 3">248</strain>
    </source>
</reference>